<dbReference type="Gene3D" id="1.10.10.10">
    <property type="entry name" value="Winged helix-like DNA-binding domain superfamily/Winged helix DNA-binding domain"/>
    <property type="match status" value="1"/>
</dbReference>
<sequence length="245" mass="27270">MSAKLLEDSSTPLYQQVANDLRATIERGIYRVGQKIPPEPELSQLYSVSRITVRKAIELLVDEGLLSKRQGKGTFVCQTEPSRKIRDDRRTKVMGFSESCRANGVVPGAVLLSRSITAVPEGERTFFGDGTRDLLEIERVRTADGAPLMVESNLFAVQGLEFLETESLDDVSLFDLIAGRTGRHAVRSSSQSLNIVTADERLAKLLNVPLGEPLFYLLGHYYDQHGKPLYVGKQFIIGSRYTFTM</sequence>
<dbReference type="SMART" id="SM00866">
    <property type="entry name" value="UTRA"/>
    <property type="match status" value="1"/>
</dbReference>
<evidence type="ECO:0000259" key="4">
    <source>
        <dbReference type="PROSITE" id="PS50949"/>
    </source>
</evidence>
<dbReference type="InterPro" id="IPR036390">
    <property type="entry name" value="WH_DNA-bd_sf"/>
</dbReference>
<organism evidence="5 6">
    <name type="scientific">Collinsella stercoris DSM 13279</name>
    <dbReference type="NCBI Taxonomy" id="445975"/>
    <lineage>
        <taxon>Bacteria</taxon>
        <taxon>Bacillati</taxon>
        <taxon>Actinomycetota</taxon>
        <taxon>Coriobacteriia</taxon>
        <taxon>Coriobacteriales</taxon>
        <taxon>Coriobacteriaceae</taxon>
        <taxon>Collinsella</taxon>
    </lineage>
</organism>
<dbReference type="PANTHER" id="PTHR44846:SF1">
    <property type="entry name" value="MANNOSYL-D-GLYCERATE TRANSPORT_METABOLISM SYSTEM REPRESSOR MNGR-RELATED"/>
    <property type="match status" value="1"/>
</dbReference>
<evidence type="ECO:0000313" key="6">
    <source>
        <dbReference type="Proteomes" id="UP000003560"/>
    </source>
</evidence>
<dbReference type="GO" id="GO:0045892">
    <property type="term" value="P:negative regulation of DNA-templated transcription"/>
    <property type="evidence" value="ECO:0007669"/>
    <property type="project" value="TreeGrafter"/>
</dbReference>
<dbReference type="FunFam" id="1.10.10.10:FF:000079">
    <property type="entry name" value="GntR family transcriptional regulator"/>
    <property type="match status" value="1"/>
</dbReference>
<dbReference type="GO" id="GO:0003700">
    <property type="term" value="F:DNA-binding transcription factor activity"/>
    <property type="evidence" value="ECO:0007669"/>
    <property type="project" value="InterPro"/>
</dbReference>
<dbReference type="OrthoDB" id="7363114at2"/>
<dbReference type="PRINTS" id="PR00035">
    <property type="entry name" value="HTHGNTR"/>
</dbReference>
<dbReference type="RefSeq" id="WP_006720495.1">
    <property type="nucleotide sequence ID" value="NZ_CP085935.1"/>
</dbReference>
<dbReference type="AlphaFoldDB" id="B6G9U2"/>
<dbReference type="PANTHER" id="PTHR44846">
    <property type="entry name" value="MANNOSYL-D-GLYCERATE TRANSPORT/METABOLISM SYSTEM REPRESSOR MNGR-RELATED"/>
    <property type="match status" value="1"/>
</dbReference>
<dbReference type="InterPro" id="IPR011663">
    <property type="entry name" value="UTRA"/>
</dbReference>
<evidence type="ECO:0000256" key="3">
    <source>
        <dbReference type="ARBA" id="ARBA00023163"/>
    </source>
</evidence>
<dbReference type="SMART" id="SM00345">
    <property type="entry name" value="HTH_GNTR"/>
    <property type="match status" value="1"/>
</dbReference>
<dbReference type="SUPFAM" id="SSF64288">
    <property type="entry name" value="Chorismate lyase-like"/>
    <property type="match status" value="1"/>
</dbReference>
<dbReference type="Pfam" id="PF00392">
    <property type="entry name" value="GntR"/>
    <property type="match status" value="1"/>
</dbReference>
<dbReference type="GO" id="GO:0003677">
    <property type="term" value="F:DNA binding"/>
    <property type="evidence" value="ECO:0007669"/>
    <property type="project" value="UniProtKB-KW"/>
</dbReference>
<gene>
    <name evidence="5" type="ORF">COLSTE_00833</name>
</gene>
<dbReference type="STRING" id="445975.COLSTE_00833"/>
<dbReference type="eggNOG" id="COG2188">
    <property type="taxonomic scope" value="Bacteria"/>
</dbReference>
<feature type="domain" description="HTH gntR-type" evidence="4">
    <location>
        <begin position="11"/>
        <end position="79"/>
    </location>
</feature>
<dbReference type="CDD" id="cd07377">
    <property type="entry name" value="WHTH_GntR"/>
    <property type="match status" value="1"/>
</dbReference>
<dbReference type="HOGENOM" id="CLU_063236_4_2_11"/>
<evidence type="ECO:0000256" key="1">
    <source>
        <dbReference type="ARBA" id="ARBA00023015"/>
    </source>
</evidence>
<dbReference type="InterPro" id="IPR028978">
    <property type="entry name" value="Chorismate_lyase_/UTRA_dom_sf"/>
</dbReference>
<protein>
    <submittedName>
        <fullName evidence="5">Transcriptional regulator, GntR family</fullName>
    </submittedName>
</protein>
<accession>B6G9U2</accession>
<keyword evidence="3" id="KW-0804">Transcription</keyword>
<proteinExistence type="predicted"/>
<dbReference type="SUPFAM" id="SSF46785">
    <property type="entry name" value="Winged helix' DNA-binding domain"/>
    <property type="match status" value="1"/>
</dbReference>
<evidence type="ECO:0000256" key="2">
    <source>
        <dbReference type="ARBA" id="ARBA00023125"/>
    </source>
</evidence>
<dbReference type="Pfam" id="PF07702">
    <property type="entry name" value="UTRA"/>
    <property type="match status" value="1"/>
</dbReference>
<dbReference type="InterPro" id="IPR036388">
    <property type="entry name" value="WH-like_DNA-bd_sf"/>
</dbReference>
<dbReference type="InterPro" id="IPR050679">
    <property type="entry name" value="Bact_HTH_transcr_reg"/>
</dbReference>
<reference evidence="5 6" key="2">
    <citation type="submission" date="2008-10" db="EMBL/GenBank/DDBJ databases">
        <authorList>
            <person name="Fulton L."/>
            <person name="Clifton S."/>
            <person name="Fulton B."/>
            <person name="Xu J."/>
            <person name="Minx P."/>
            <person name="Pepin K.H."/>
            <person name="Johnson M."/>
            <person name="Thiruvilangam P."/>
            <person name="Bhonagiri V."/>
            <person name="Nash W.E."/>
            <person name="Mardis E.R."/>
            <person name="Wilson R.K."/>
        </authorList>
    </citation>
    <scope>NUCLEOTIDE SEQUENCE [LARGE SCALE GENOMIC DNA]</scope>
    <source>
        <strain evidence="5 6">DSM 13279</strain>
    </source>
</reference>
<dbReference type="PROSITE" id="PS50949">
    <property type="entry name" value="HTH_GNTR"/>
    <property type="match status" value="1"/>
</dbReference>
<reference evidence="5 6" key="1">
    <citation type="submission" date="2008-10" db="EMBL/GenBank/DDBJ databases">
        <title>Draft genome sequence of Collinsella stercoris (DSM 13279).</title>
        <authorList>
            <person name="Sudarsanam P."/>
            <person name="Ley R."/>
            <person name="Guruge J."/>
            <person name="Turnbaugh P.J."/>
            <person name="Mahowald M."/>
            <person name="Liep D."/>
            <person name="Gordon J."/>
        </authorList>
    </citation>
    <scope>NUCLEOTIDE SEQUENCE [LARGE SCALE GENOMIC DNA]</scope>
    <source>
        <strain evidence="5 6">DSM 13279</strain>
    </source>
</reference>
<dbReference type="Proteomes" id="UP000003560">
    <property type="component" value="Unassembled WGS sequence"/>
</dbReference>
<dbReference type="EMBL" id="ABXJ01000050">
    <property type="protein sequence ID" value="EEA90962.1"/>
    <property type="molecule type" value="Genomic_DNA"/>
</dbReference>
<evidence type="ECO:0000313" key="5">
    <source>
        <dbReference type="EMBL" id="EEA90962.1"/>
    </source>
</evidence>
<keyword evidence="2" id="KW-0238">DNA-binding</keyword>
<keyword evidence="6" id="KW-1185">Reference proteome</keyword>
<dbReference type="Gene3D" id="3.40.1410.10">
    <property type="entry name" value="Chorismate lyase-like"/>
    <property type="match status" value="1"/>
</dbReference>
<comment type="caution">
    <text evidence="5">The sequence shown here is derived from an EMBL/GenBank/DDBJ whole genome shotgun (WGS) entry which is preliminary data.</text>
</comment>
<name>B6G9U2_9ACTN</name>
<dbReference type="InterPro" id="IPR000524">
    <property type="entry name" value="Tscrpt_reg_HTH_GntR"/>
</dbReference>
<keyword evidence="1" id="KW-0805">Transcription regulation</keyword>
<dbReference type="GeneID" id="98003092"/>